<accession>A0A177AY09</accession>
<dbReference type="Gene3D" id="3.40.50.300">
    <property type="entry name" value="P-loop containing nucleotide triphosphate hydrolases"/>
    <property type="match status" value="1"/>
</dbReference>
<gene>
    <name evidence="4" type="ORF">A3Q56_05961</name>
</gene>
<dbReference type="SUPFAM" id="SSF52540">
    <property type="entry name" value="P-loop containing nucleoside triphosphate hydrolases"/>
    <property type="match status" value="1"/>
</dbReference>
<keyword evidence="1" id="KW-0597">Phosphoprotein</keyword>
<dbReference type="PANTHER" id="PTHR11824">
    <property type="entry name" value="VOLTAGE-DEPENDENT CALCIUM CHANNEL BETA SUBUNIT"/>
    <property type="match status" value="1"/>
</dbReference>
<name>A0A177AY09_9BILA</name>
<dbReference type="GO" id="GO:0005245">
    <property type="term" value="F:voltage-gated calcium channel activity"/>
    <property type="evidence" value="ECO:0007669"/>
    <property type="project" value="InterPro"/>
</dbReference>
<organism evidence="4 5">
    <name type="scientific">Intoshia linei</name>
    <dbReference type="NCBI Taxonomy" id="1819745"/>
    <lineage>
        <taxon>Eukaryota</taxon>
        <taxon>Metazoa</taxon>
        <taxon>Spiralia</taxon>
        <taxon>Lophotrochozoa</taxon>
        <taxon>Mesozoa</taxon>
        <taxon>Orthonectida</taxon>
        <taxon>Rhopaluridae</taxon>
        <taxon>Intoshia</taxon>
    </lineage>
</organism>
<evidence type="ECO:0000313" key="4">
    <source>
        <dbReference type="EMBL" id="OAF66291.1"/>
    </source>
</evidence>
<dbReference type="InterPro" id="IPR000584">
    <property type="entry name" value="VDCC_L_bsu"/>
</dbReference>
<dbReference type="InterPro" id="IPR027417">
    <property type="entry name" value="P-loop_NTPase"/>
</dbReference>
<dbReference type="SUPFAM" id="SSF50044">
    <property type="entry name" value="SH3-domain"/>
    <property type="match status" value="1"/>
</dbReference>
<sequence length="500" mass="57258">MNKKNAANHYDKNSSAKKRSIFAKSKTHNDVSYDSYFDDVPQKSFESKESFNNSDNCMSSFEVNKESEESLRQKLIFIRDKPVAFAIKTNVAYSANYVEDCPLIGAAISFDMGEFLHIYGKYNKNWWIGRLVKENCELGFIPSPNKLDELRRIHNTNRFARFYSKNSKNSGSALNIDNILNTSYSPGNSVEKNDAVSPGEMRRNAQVNIKEKKRPIFKKSPLIPCYDVVPTMRPVIFIGPSLKGYEITDMMQKVLFDYLKNRFDGRITITRVSVELSLAKRNMMTHFGSNKEKNTVLVEVQNHIERIFNLARTMMLVVLDCDTINHPSQLMKTPLSPIIVYIKISSPKVLQRLIKSRGKSQTKNMNVQMVATEKLSQCPLEMFDVILDENQLDEACEHLSEYLESYWKASHPIYNIQTASKNEVFKKSPDDVKPRASITSGIMNFINRKKNKKNSDIERKNLSSINSNSSISKRDSNHIELKNQNPTPSKSTLKSESSFN</sequence>
<keyword evidence="5" id="KW-1185">Reference proteome</keyword>
<dbReference type="SMART" id="SM00072">
    <property type="entry name" value="GuKc"/>
    <property type="match status" value="1"/>
</dbReference>
<evidence type="ECO:0000259" key="3">
    <source>
        <dbReference type="SMART" id="SM00072"/>
    </source>
</evidence>
<dbReference type="InterPro" id="IPR036028">
    <property type="entry name" value="SH3-like_dom_sf"/>
</dbReference>
<dbReference type="Pfam" id="PF00625">
    <property type="entry name" value="Guanylate_kin"/>
    <property type="match status" value="1"/>
</dbReference>
<proteinExistence type="predicted"/>
<evidence type="ECO:0000256" key="1">
    <source>
        <dbReference type="ARBA" id="ARBA00022553"/>
    </source>
</evidence>
<feature type="compositionally biased region" description="Polar residues" evidence="2">
    <location>
        <begin position="482"/>
        <end position="500"/>
    </location>
</feature>
<dbReference type="InterPro" id="IPR008145">
    <property type="entry name" value="GK/Ca_channel_bsu"/>
</dbReference>
<feature type="region of interest" description="Disordered" evidence="2">
    <location>
        <begin position="450"/>
        <end position="500"/>
    </location>
</feature>
<evidence type="ECO:0000256" key="2">
    <source>
        <dbReference type="SAM" id="MobiDB-lite"/>
    </source>
</evidence>
<dbReference type="GO" id="GO:0005891">
    <property type="term" value="C:voltage-gated calcium channel complex"/>
    <property type="evidence" value="ECO:0007669"/>
    <property type="project" value="InterPro"/>
</dbReference>
<feature type="compositionally biased region" description="Basic and acidic residues" evidence="2">
    <location>
        <begin position="472"/>
        <end position="481"/>
    </location>
</feature>
<dbReference type="OrthoDB" id="5962384at2759"/>
<dbReference type="PRINTS" id="PR01626">
    <property type="entry name" value="LCACHANNELB"/>
</dbReference>
<dbReference type="Proteomes" id="UP000078046">
    <property type="component" value="Unassembled WGS sequence"/>
</dbReference>
<reference evidence="4 5" key="1">
    <citation type="submission" date="2016-04" db="EMBL/GenBank/DDBJ databases">
        <title>The genome of Intoshia linei affirms orthonectids as highly simplified spiralians.</title>
        <authorList>
            <person name="Mikhailov K.V."/>
            <person name="Slusarev G.S."/>
            <person name="Nikitin M.A."/>
            <person name="Logacheva M.D."/>
            <person name="Penin A."/>
            <person name="Aleoshin V."/>
            <person name="Panchin Y.V."/>
        </authorList>
    </citation>
    <scope>NUCLEOTIDE SEQUENCE [LARGE SCALE GENOMIC DNA]</scope>
    <source>
        <strain evidence="4">Intl2013</strain>
        <tissue evidence="4">Whole animal</tissue>
    </source>
</reference>
<dbReference type="AlphaFoldDB" id="A0A177AY09"/>
<protein>
    <recommendedName>
        <fullName evidence="3">Guanylate kinase/L-type calcium channel beta subunit domain-containing protein</fullName>
    </recommendedName>
</protein>
<feature type="domain" description="Guanylate kinase/L-type calcium channel beta subunit" evidence="3">
    <location>
        <begin position="231"/>
        <end position="407"/>
    </location>
</feature>
<comment type="caution">
    <text evidence="4">The sequence shown here is derived from an EMBL/GenBank/DDBJ whole genome shotgun (WGS) entry which is preliminary data.</text>
</comment>
<dbReference type="Gene3D" id="2.30.30.40">
    <property type="entry name" value="SH3 Domains"/>
    <property type="match status" value="1"/>
</dbReference>
<dbReference type="EMBL" id="LWCA01000978">
    <property type="protein sequence ID" value="OAF66291.1"/>
    <property type="molecule type" value="Genomic_DNA"/>
</dbReference>
<evidence type="ECO:0000313" key="5">
    <source>
        <dbReference type="Proteomes" id="UP000078046"/>
    </source>
</evidence>